<keyword evidence="2" id="KW-0645">Protease</keyword>
<dbReference type="InterPro" id="IPR005320">
    <property type="entry name" value="Peptidase_S51"/>
</dbReference>
<accession>A0A9P0MQY6</accession>
<organism evidence="5 6">
    <name type="scientific">Nezara viridula</name>
    <name type="common">Southern green stink bug</name>
    <name type="synonym">Cimex viridulus</name>
    <dbReference type="NCBI Taxonomy" id="85310"/>
    <lineage>
        <taxon>Eukaryota</taxon>
        <taxon>Metazoa</taxon>
        <taxon>Ecdysozoa</taxon>
        <taxon>Arthropoda</taxon>
        <taxon>Hexapoda</taxon>
        <taxon>Insecta</taxon>
        <taxon>Pterygota</taxon>
        <taxon>Neoptera</taxon>
        <taxon>Paraneoptera</taxon>
        <taxon>Hemiptera</taxon>
        <taxon>Heteroptera</taxon>
        <taxon>Panheteroptera</taxon>
        <taxon>Pentatomomorpha</taxon>
        <taxon>Pentatomoidea</taxon>
        <taxon>Pentatomidae</taxon>
        <taxon>Pentatominae</taxon>
        <taxon>Nezara</taxon>
    </lineage>
</organism>
<name>A0A9P0MQY6_NEZVI</name>
<comment type="similarity">
    <text evidence="1">Belongs to the peptidase S51 family.</text>
</comment>
<evidence type="ECO:0000256" key="4">
    <source>
        <dbReference type="ARBA" id="ARBA00022825"/>
    </source>
</evidence>
<dbReference type="Pfam" id="PF03575">
    <property type="entry name" value="Peptidase_S51"/>
    <property type="match status" value="1"/>
</dbReference>
<proteinExistence type="inferred from homology"/>
<dbReference type="EMBL" id="OV725081">
    <property type="protein sequence ID" value="CAH1401709.1"/>
    <property type="molecule type" value="Genomic_DNA"/>
</dbReference>
<dbReference type="PANTHER" id="PTHR20842">
    <property type="entry name" value="PROTEASE S51 ALPHA-ASPARTYL DIPEPTIDASE"/>
    <property type="match status" value="1"/>
</dbReference>
<evidence type="ECO:0000313" key="6">
    <source>
        <dbReference type="Proteomes" id="UP001152798"/>
    </source>
</evidence>
<protein>
    <recommendedName>
        <fullName evidence="7">Alpha-aspartyl dipeptidase</fullName>
    </recommendedName>
</protein>
<evidence type="ECO:0000256" key="2">
    <source>
        <dbReference type="ARBA" id="ARBA00022670"/>
    </source>
</evidence>
<gene>
    <name evidence="5" type="ORF">NEZAVI_LOCUS10674</name>
</gene>
<keyword evidence="4" id="KW-0720">Serine protease</keyword>
<dbReference type="GO" id="GO:0008236">
    <property type="term" value="F:serine-type peptidase activity"/>
    <property type="evidence" value="ECO:0007669"/>
    <property type="project" value="UniProtKB-KW"/>
</dbReference>
<dbReference type="GO" id="GO:0006508">
    <property type="term" value="P:proteolysis"/>
    <property type="evidence" value="ECO:0007669"/>
    <property type="project" value="UniProtKB-KW"/>
</dbReference>
<dbReference type="NCBIfam" id="NF003642">
    <property type="entry name" value="PRK05282.1"/>
    <property type="match status" value="1"/>
</dbReference>
<evidence type="ECO:0000256" key="1">
    <source>
        <dbReference type="ARBA" id="ARBA00006534"/>
    </source>
</evidence>
<evidence type="ECO:0008006" key="7">
    <source>
        <dbReference type="Google" id="ProtNLM"/>
    </source>
</evidence>
<keyword evidence="3" id="KW-0378">Hydrolase</keyword>
<dbReference type="InterPro" id="IPR029062">
    <property type="entry name" value="Class_I_gatase-like"/>
</dbReference>
<dbReference type="Proteomes" id="UP001152798">
    <property type="component" value="Chromosome 5"/>
</dbReference>
<dbReference type="PANTHER" id="PTHR20842:SF0">
    <property type="entry name" value="ALPHA-ASPARTYL DIPEPTIDASE"/>
    <property type="match status" value="1"/>
</dbReference>
<keyword evidence="6" id="KW-1185">Reference proteome</keyword>
<dbReference type="CDD" id="cd03146">
    <property type="entry name" value="GAT1_Peptidase_E"/>
    <property type="match status" value="1"/>
</dbReference>
<reference evidence="5" key="1">
    <citation type="submission" date="2022-01" db="EMBL/GenBank/DDBJ databases">
        <authorList>
            <person name="King R."/>
        </authorList>
    </citation>
    <scope>NUCLEOTIDE SEQUENCE</scope>
</reference>
<sequence length="323" mass="35598">MNALKRDKRPQKSLSPKFSVSKVLFIPYASKHHDEYTSKVKNAFNKMGVNLSGIHTSKDPVAAVGACQAIFIGGGNTFRLLKALYDFNLIEAIKNRVLLDGIPYIGASAGTNVATVNICTTNDMPIVFPPSFDALGLVPFNINPHYLEHEANSKHMGETRDQRIKEYHEISGTPVVGLKEGSLLFVDDDSVILEGLTSALEDPDANCQNVYTYGYGYRKFYNLPQSSFQNGKIVFNFSLAAVSNGHVLFSEQTNVYFAYEVVLGAGGKYMYILGATAVPEQITPLKKLRKQLLASYDPYAVPASDIDKMTIDTSIELQYISLV</sequence>
<evidence type="ECO:0000256" key="3">
    <source>
        <dbReference type="ARBA" id="ARBA00022801"/>
    </source>
</evidence>
<evidence type="ECO:0000313" key="5">
    <source>
        <dbReference type="EMBL" id="CAH1401709.1"/>
    </source>
</evidence>
<dbReference type="Gene3D" id="3.40.50.880">
    <property type="match status" value="1"/>
</dbReference>
<dbReference type="AlphaFoldDB" id="A0A9P0MQY6"/>
<dbReference type="SUPFAM" id="SSF52317">
    <property type="entry name" value="Class I glutamine amidotransferase-like"/>
    <property type="match status" value="1"/>
</dbReference>